<keyword evidence="4" id="KW-1185">Reference proteome</keyword>
<reference evidence="3" key="1">
    <citation type="submission" date="2021-09" db="EMBL/GenBank/DDBJ databases">
        <title>The genome of Mauremys mutica provides insights into the evolution of semi-aquatic lifestyle.</title>
        <authorList>
            <person name="Gong S."/>
            <person name="Gao Y."/>
        </authorList>
    </citation>
    <scope>NUCLEOTIDE SEQUENCE</scope>
    <source>
        <strain evidence="3">MM-2020</strain>
        <tissue evidence="3">Muscle</tissue>
    </source>
</reference>
<sequence>MFAAGGLGCTPVASARGPVFSLGNLMPLSPAPLRASWLRLKTLDKSLTARDCARASPGQDGPRKLAVMRPFAAVSNPLPRFFQEPPREPLAPLQNEKKAAKAKEQQQSEELLGAGSTGGSREDGMFRKPELGFAELEKRLSHFSLKSAHLQEVLLGFKEMLQQELGSDTGVGAAGRDLEECDRSVRGVELEEEYVAAVPGGGLWLSQAEAVVREEDVCTWLERYAQVLQAPDRVYDKFGV</sequence>
<evidence type="ECO:0000259" key="2">
    <source>
        <dbReference type="Pfam" id="PF23058"/>
    </source>
</evidence>
<proteinExistence type="predicted"/>
<evidence type="ECO:0000256" key="1">
    <source>
        <dbReference type="SAM" id="MobiDB-lite"/>
    </source>
</evidence>
<gene>
    <name evidence="3" type="ORF">KIL84_008455</name>
</gene>
<dbReference type="Proteomes" id="UP000827986">
    <property type="component" value="Unassembled WGS sequence"/>
</dbReference>
<feature type="region of interest" description="Disordered" evidence="1">
    <location>
        <begin position="95"/>
        <end position="126"/>
    </location>
</feature>
<dbReference type="EMBL" id="JAHDVG010000481">
    <property type="protein sequence ID" value="KAH1174061.1"/>
    <property type="molecule type" value="Genomic_DNA"/>
</dbReference>
<name>A0A9D4AZ19_9SAUR</name>
<evidence type="ECO:0000313" key="3">
    <source>
        <dbReference type="EMBL" id="KAH1174061.1"/>
    </source>
</evidence>
<protein>
    <recommendedName>
        <fullName evidence="2">Zinc finger CCHC domain-containing protein</fullName>
    </recommendedName>
</protein>
<dbReference type="InterPro" id="IPR057811">
    <property type="entry name" value="RBD_ZCCHC3_2nd"/>
</dbReference>
<dbReference type="AlphaFoldDB" id="A0A9D4AZ19"/>
<accession>A0A9D4AZ19</accession>
<comment type="caution">
    <text evidence="3">The sequence shown here is derived from an EMBL/GenBank/DDBJ whole genome shotgun (WGS) entry which is preliminary data.</text>
</comment>
<dbReference type="Pfam" id="PF23058">
    <property type="entry name" value="RBD_ZCCHC3_2nd"/>
    <property type="match status" value="1"/>
</dbReference>
<evidence type="ECO:0000313" key="4">
    <source>
        <dbReference type="Proteomes" id="UP000827986"/>
    </source>
</evidence>
<feature type="domain" description="Zinc finger CCHC" evidence="2">
    <location>
        <begin position="211"/>
        <end position="240"/>
    </location>
</feature>
<organism evidence="3 4">
    <name type="scientific">Mauremys mutica</name>
    <name type="common">yellowpond turtle</name>
    <dbReference type="NCBI Taxonomy" id="74926"/>
    <lineage>
        <taxon>Eukaryota</taxon>
        <taxon>Metazoa</taxon>
        <taxon>Chordata</taxon>
        <taxon>Craniata</taxon>
        <taxon>Vertebrata</taxon>
        <taxon>Euteleostomi</taxon>
        <taxon>Archelosauria</taxon>
        <taxon>Testudinata</taxon>
        <taxon>Testudines</taxon>
        <taxon>Cryptodira</taxon>
        <taxon>Durocryptodira</taxon>
        <taxon>Testudinoidea</taxon>
        <taxon>Geoemydidae</taxon>
        <taxon>Geoemydinae</taxon>
        <taxon>Mauremys</taxon>
    </lineage>
</organism>
<feature type="compositionally biased region" description="Basic and acidic residues" evidence="1">
    <location>
        <begin position="95"/>
        <end position="106"/>
    </location>
</feature>